<comment type="function">
    <text evidence="23">Lysosomal dipeptide uniporter that selectively exports lysine, arginine or histidine-containing dipeptides with a net positive charge from the lysosome lumen into the cytosol. Could play a role in a specific type of protein O-glycosylation indirectly regulating macrophages migration and tissue invasion. Also essential for liver homeostasis.</text>
</comment>
<comment type="catalytic activity">
    <reaction evidence="9">
        <text>L-histidyl-glycine(out) = L-histidyl-glycine(in)</text>
        <dbReference type="Rhea" id="RHEA:79395"/>
        <dbReference type="ChEBI" id="CHEBI:229957"/>
    </reaction>
</comment>
<comment type="catalytic activity">
    <reaction evidence="14">
        <text>L-aspartyl-L-lysine(out) = L-aspartyl-L-lysine(in)</text>
        <dbReference type="Rhea" id="RHEA:79411"/>
        <dbReference type="ChEBI" id="CHEBI:229953"/>
    </reaction>
</comment>
<evidence type="ECO:0000256" key="22">
    <source>
        <dbReference type="ARBA" id="ARBA00045018"/>
    </source>
</evidence>
<evidence type="ECO:0000256" key="10">
    <source>
        <dbReference type="ARBA" id="ARBA00044881"/>
    </source>
</evidence>
<feature type="transmembrane region" description="Helical" evidence="25">
    <location>
        <begin position="206"/>
        <end position="226"/>
    </location>
</feature>
<evidence type="ECO:0000256" key="20">
    <source>
        <dbReference type="ARBA" id="ARBA00044924"/>
    </source>
</evidence>
<dbReference type="InterPro" id="IPR052187">
    <property type="entry name" value="MFSD1"/>
</dbReference>
<evidence type="ECO:0000256" key="3">
    <source>
        <dbReference type="ARBA" id="ARBA00022448"/>
    </source>
</evidence>
<evidence type="ECO:0000256" key="1">
    <source>
        <dbReference type="ARBA" id="ARBA00004155"/>
    </source>
</evidence>
<comment type="similarity">
    <text evidence="2">Belongs to the major facilitator superfamily.</text>
</comment>
<evidence type="ECO:0000256" key="19">
    <source>
        <dbReference type="ARBA" id="ARBA00044919"/>
    </source>
</evidence>
<evidence type="ECO:0000256" key="16">
    <source>
        <dbReference type="ARBA" id="ARBA00044900"/>
    </source>
</evidence>
<dbReference type="PANTHER" id="PTHR23512">
    <property type="entry name" value="MAJOR FACILITATOR SUPERFAMILY DOMAIN-CONTAINING PROTEIN 1"/>
    <property type="match status" value="1"/>
</dbReference>
<feature type="transmembrane region" description="Helical" evidence="25">
    <location>
        <begin position="106"/>
        <end position="124"/>
    </location>
</feature>
<keyword evidence="5 25" id="KW-1133">Transmembrane helix</keyword>
<feature type="transmembrane region" description="Helical" evidence="25">
    <location>
        <begin position="136"/>
        <end position="156"/>
    </location>
</feature>
<dbReference type="InterPro" id="IPR036259">
    <property type="entry name" value="MFS_trans_sf"/>
</dbReference>
<feature type="transmembrane region" description="Helical" evidence="25">
    <location>
        <begin position="37"/>
        <end position="56"/>
    </location>
</feature>
<comment type="subunit">
    <text evidence="24">Homodimer. Interacts with lysosomal protein GLMP (via lumenal domain); the interaction starts while both proteins are still in the endoplasmic reticulum and is required for stabilization of MFSD1 in lysosomes but has no direct effect on its targeting to lysosomes or transporter activity.</text>
</comment>
<feature type="transmembrane region" description="Helical" evidence="25">
    <location>
        <begin position="276"/>
        <end position="293"/>
    </location>
</feature>
<proteinExistence type="inferred from homology"/>
<comment type="catalytic activity">
    <reaction evidence="20">
        <text>L-lysyl-glycine(out) = L-lysyl-glycine(in)</text>
        <dbReference type="Rhea" id="RHEA:79407"/>
        <dbReference type="ChEBI" id="CHEBI:191202"/>
    </reaction>
</comment>
<dbReference type="Gene3D" id="1.20.1250.20">
    <property type="entry name" value="MFS general substrate transporter like domains"/>
    <property type="match status" value="2"/>
</dbReference>
<evidence type="ECO:0000256" key="17">
    <source>
        <dbReference type="ARBA" id="ARBA00044903"/>
    </source>
</evidence>
<comment type="catalytic activity">
    <reaction evidence="12">
        <text>L-lysyl-L-alpha-amino acid(out) = L-lysyl-L-alpha-amino acid(in)</text>
        <dbReference type="Rhea" id="RHEA:79387"/>
        <dbReference type="ChEBI" id="CHEBI:229965"/>
    </reaction>
</comment>
<evidence type="ECO:0000256" key="15">
    <source>
        <dbReference type="ARBA" id="ARBA00044899"/>
    </source>
</evidence>
<evidence type="ECO:0000256" key="5">
    <source>
        <dbReference type="ARBA" id="ARBA00022989"/>
    </source>
</evidence>
<evidence type="ECO:0000256" key="9">
    <source>
        <dbReference type="ARBA" id="ARBA00044878"/>
    </source>
</evidence>
<sequence length="334" mass="38093">MITSKSVASLNLEKPLIETNNPNQQSLTNLNPKELAVRYWVLLIVCYFKFVVYYTIESPASIKQEVLVHFKINNLEFGLFFTATSLLNIVLALFTGIFVDVVGIRTANMLFGVLFFIGQIIFSVSCYGETNYQLALVGRIILGISRFILVALCFVFNHIDKKYERQFNDSSVLQDNETIQINRSQNSEVQEKPTISMRLFKKLSKLFWIFMIANIISYMTLLPFHANISQLLRVKYGFDIIQTGNIMGYIAIFTTLMGPVLGAVSDKIDKRMQTLIFANMTIATVQSFFVLAPNFDKSYLIVIPITLFELSFGIFVSNLQAAMKQKYQSFNLIQ</sequence>
<keyword evidence="27" id="KW-1185">Reference proteome</keyword>
<evidence type="ECO:0000256" key="18">
    <source>
        <dbReference type="ARBA" id="ARBA00044912"/>
    </source>
</evidence>
<dbReference type="InterPro" id="IPR005828">
    <property type="entry name" value="MFS_sugar_transport-like"/>
</dbReference>
<organism evidence="26 27">
    <name type="scientific">Stylonychia lemnae</name>
    <name type="common">Ciliate</name>
    <dbReference type="NCBI Taxonomy" id="5949"/>
    <lineage>
        <taxon>Eukaryota</taxon>
        <taxon>Sar</taxon>
        <taxon>Alveolata</taxon>
        <taxon>Ciliophora</taxon>
        <taxon>Intramacronucleata</taxon>
        <taxon>Spirotrichea</taxon>
        <taxon>Stichotrichia</taxon>
        <taxon>Sporadotrichida</taxon>
        <taxon>Oxytrichidae</taxon>
        <taxon>Stylonychinae</taxon>
        <taxon>Stylonychia</taxon>
    </lineage>
</organism>
<evidence type="ECO:0000256" key="6">
    <source>
        <dbReference type="ARBA" id="ARBA00023136"/>
    </source>
</evidence>
<comment type="catalytic activity">
    <reaction evidence="18">
        <text>L-histidyl-L-alpha-amino acid(out) = L-histidyl-L-alpha-amino acid(in)</text>
        <dbReference type="Rhea" id="RHEA:79379"/>
        <dbReference type="ChEBI" id="CHEBI:229964"/>
    </reaction>
</comment>
<dbReference type="OMA" id="WIFMIAN"/>
<name>A0A078AUD8_STYLE</name>
<keyword evidence="3" id="KW-0813">Transport</keyword>
<evidence type="ECO:0000256" key="8">
    <source>
        <dbReference type="ARBA" id="ARBA00044876"/>
    </source>
</evidence>
<dbReference type="AlphaFoldDB" id="A0A078AUD8"/>
<evidence type="ECO:0000256" key="11">
    <source>
        <dbReference type="ARBA" id="ARBA00044884"/>
    </source>
</evidence>
<dbReference type="SUPFAM" id="SSF103473">
    <property type="entry name" value="MFS general substrate transporter"/>
    <property type="match status" value="1"/>
</dbReference>
<dbReference type="EMBL" id="CCKQ01013906">
    <property type="protein sequence ID" value="CDW85621.1"/>
    <property type="molecule type" value="Genomic_DNA"/>
</dbReference>
<comment type="catalytic activity">
    <reaction evidence="10">
        <text>L-alpha-aminoacyl-L-arginine(out) = L-alpha-aminoacyl-L-arginine(in)</text>
        <dbReference type="Rhea" id="RHEA:79367"/>
        <dbReference type="ChEBI" id="CHEBI:229968"/>
    </reaction>
</comment>
<comment type="catalytic activity">
    <reaction evidence="13">
        <text>L-alpha-aminoacyl-L-lysine(out) = L-alpha-aminoacyl-L-lysine(in)</text>
        <dbReference type="Rhea" id="RHEA:79383"/>
        <dbReference type="ChEBI" id="CHEBI:229966"/>
    </reaction>
</comment>
<feature type="transmembrane region" description="Helical" evidence="25">
    <location>
        <begin position="76"/>
        <end position="99"/>
    </location>
</feature>
<evidence type="ECO:0000256" key="13">
    <source>
        <dbReference type="ARBA" id="ARBA00044893"/>
    </source>
</evidence>
<protein>
    <recommendedName>
        <fullName evidence="21">Lysosomal dipeptide transporter MFSD1</fullName>
    </recommendedName>
    <alternativeName>
        <fullName evidence="22">Major facilitator superfamily domain-containing protein 1</fullName>
    </alternativeName>
</protein>
<keyword evidence="4 25" id="KW-0812">Transmembrane</keyword>
<dbReference type="Pfam" id="PF07690">
    <property type="entry name" value="MFS_1"/>
    <property type="match status" value="1"/>
</dbReference>
<evidence type="ECO:0000256" key="21">
    <source>
        <dbReference type="ARBA" id="ARBA00044985"/>
    </source>
</evidence>
<comment type="subcellular location">
    <subcellularLocation>
        <location evidence="1">Lysosome membrane</location>
        <topology evidence="1">Multi-pass membrane protein</topology>
    </subcellularLocation>
</comment>
<evidence type="ECO:0000256" key="24">
    <source>
        <dbReference type="ARBA" id="ARBA00046376"/>
    </source>
</evidence>
<accession>A0A078AUD8</accession>
<feature type="transmembrane region" description="Helical" evidence="25">
    <location>
        <begin position="299"/>
        <end position="319"/>
    </location>
</feature>
<feature type="transmembrane region" description="Helical" evidence="25">
    <location>
        <begin position="246"/>
        <end position="264"/>
    </location>
</feature>
<evidence type="ECO:0000313" key="27">
    <source>
        <dbReference type="Proteomes" id="UP000039865"/>
    </source>
</evidence>
<dbReference type="OrthoDB" id="424834at2759"/>
<keyword evidence="6 25" id="KW-0472">Membrane</keyword>
<dbReference type="GO" id="GO:0005765">
    <property type="term" value="C:lysosomal membrane"/>
    <property type="evidence" value="ECO:0007669"/>
    <property type="project" value="UniProtKB-SubCell"/>
</dbReference>
<evidence type="ECO:0000256" key="23">
    <source>
        <dbReference type="ARBA" id="ARBA00045709"/>
    </source>
</evidence>
<reference evidence="26 27" key="1">
    <citation type="submission" date="2014-06" db="EMBL/GenBank/DDBJ databases">
        <authorList>
            <person name="Swart Estienne"/>
        </authorList>
    </citation>
    <scope>NUCLEOTIDE SEQUENCE [LARGE SCALE GENOMIC DNA]</scope>
    <source>
        <strain evidence="26 27">130c</strain>
    </source>
</reference>
<comment type="catalytic activity">
    <reaction evidence="19">
        <text>L-alanyl-L-lysine(out) = L-alanyl-L-lysine(in)</text>
        <dbReference type="Rhea" id="RHEA:79415"/>
        <dbReference type="ChEBI" id="CHEBI:192470"/>
    </reaction>
</comment>
<evidence type="ECO:0000256" key="12">
    <source>
        <dbReference type="ARBA" id="ARBA00044891"/>
    </source>
</evidence>
<dbReference type="Pfam" id="PF00083">
    <property type="entry name" value="Sugar_tr"/>
    <property type="match status" value="1"/>
</dbReference>
<evidence type="ECO:0000313" key="26">
    <source>
        <dbReference type="EMBL" id="CDW85621.1"/>
    </source>
</evidence>
<dbReference type="PANTHER" id="PTHR23512:SF3">
    <property type="entry name" value="MAJOR FACILITATOR SUPERFAMILY DOMAIN-CONTAINING PROTEIN 1"/>
    <property type="match status" value="1"/>
</dbReference>
<comment type="catalytic activity">
    <reaction evidence="15">
        <text>L-arginyl-L-alpha-amino acid(out) = L-arginyl-L-alpha-amino acid(in)</text>
        <dbReference type="Rhea" id="RHEA:79371"/>
        <dbReference type="ChEBI" id="CHEBI:84315"/>
    </reaction>
</comment>
<evidence type="ECO:0000256" key="25">
    <source>
        <dbReference type="SAM" id="Phobius"/>
    </source>
</evidence>
<keyword evidence="7" id="KW-0458">Lysosome</keyword>
<dbReference type="GO" id="GO:0022857">
    <property type="term" value="F:transmembrane transporter activity"/>
    <property type="evidence" value="ECO:0007669"/>
    <property type="project" value="InterPro"/>
</dbReference>
<gene>
    <name evidence="26" type="primary">Contig14610.g15561</name>
    <name evidence="26" type="ORF">STYLEM_14703</name>
</gene>
<dbReference type="Proteomes" id="UP000039865">
    <property type="component" value="Unassembled WGS sequence"/>
</dbReference>
<comment type="catalytic activity">
    <reaction evidence="16">
        <text>L-lysyl-L-lysine(out) = L-lysyl-L-lysine(in)</text>
        <dbReference type="Rhea" id="RHEA:79403"/>
        <dbReference type="ChEBI" id="CHEBI:229956"/>
    </reaction>
</comment>
<dbReference type="InParanoid" id="A0A078AUD8"/>
<comment type="catalytic activity">
    <reaction evidence="11">
        <text>L-alpha-aminoacyl-L-histidine(out) = L-alpha-aminoacyl-L-histidine(in)</text>
        <dbReference type="Rhea" id="RHEA:79375"/>
        <dbReference type="ChEBI" id="CHEBI:229967"/>
    </reaction>
</comment>
<evidence type="ECO:0000256" key="14">
    <source>
        <dbReference type="ARBA" id="ARBA00044898"/>
    </source>
</evidence>
<evidence type="ECO:0000256" key="4">
    <source>
        <dbReference type="ARBA" id="ARBA00022692"/>
    </source>
</evidence>
<comment type="catalytic activity">
    <reaction evidence="8">
        <text>L-lysyl-L-alanine(out) = L-lysyl-L-alanine(in)</text>
        <dbReference type="Rhea" id="RHEA:79399"/>
        <dbReference type="ChEBI" id="CHEBI:229954"/>
    </reaction>
</comment>
<dbReference type="InterPro" id="IPR011701">
    <property type="entry name" value="MFS"/>
</dbReference>
<comment type="catalytic activity">
    <reaction evidence="17">
        <text>L-arginyl-glycine(out) = L-arginyl-glycine(in)</text>
        <dbReference type="Rhea" id="RHEA:79391"/>
        <dbReference type="ChEBI" id="CHEBI:229955"/>
    </reaction>
</comment>
<evidence type="ECO:0000256" key="2">
    <source>
        <dbReference type="ARBA" id="ARBA00008335"/>
    </source>
</evidence>
<evidence type="ECO:0000256" key="7">
    <source>
        <dbReference type="ARBA" id="ARBA00023228"/>
    </source>
</evidence>